<organism evidence="12 13">
    <name type="scientific">Cherax quadricarinatus</name>
    <name type="common">Australian red claw crayfish</name>
    <dbReference type="NCBI Taxonomy" id="27406"/>
    <lineage>
        <taxon>Eukaryota</taxon>
        <taxon>Metazoa</taxon>
        <taxon>Ecdysozoa</taxon>
        <taxon>Arthropoda</taxon>
        <taxon>Crustacea</taxon>
        <taxon>Multicrustacea</taxon>
        <taxon>Malacostraca</taxon>
        <taxon>Eumalacostraca</taxon>
        <taxon>Eucarida</taxon>
        <taxon>Decapoda</taxon>
        <taxon>Pleocyemata</taxon>
        <taxon>Astacidea</taxon>
        <taxon>Parastacoidea</taxon>
        <taxon>Parastacidae</taxon>
        <taxon>Cherax</taxon>
    </lineage>
</organism>
<keyword evidence="9" id="KW-0964">Secreted</keyword>
<dbReference type="PROSITE" id="PS50240">
    <property type="entry name" value="TRYPSIN_DOM"/>
    <property type="match status" value="1"/>
</dbReference>
<comment type="subcellular location">
    <subcellularLocation>
        <location evidence="9">Secreted</location>
    </subcellularLocation>
</comment>
<keyword evidence="1 8" id="KW-0645">Protease</keyword>
<feature type="signal peptide" evidence="9">
    <location>
        <begin position="1"/>
        <end position="20"/>
    </location>
</feature>
<evidence type="ECO:0000256" key="5">
    <source>
        <dbReference type="ARBA" id="ARBA00023157"/>
    </source>
</evidence>
<keyword evidence="13" id="KW-1185">Reference proteome</keyword>
<dbReference type="EMBL" id="JARKIK010000028">
    <property type="protein sequence ID" value="KAK8742366.1"/>
    <property type="molecule type" value="Genomic_DNA"/>
</dbReference>
<dbReference type="Proteomes" id="UP001445076">
    <property type="component" value="Unassembled WGS sequence"/>
</dbReference>
<reference evidence="12 13" key="1">
    <citation type="journal article" date="2024" name="BMC Genomics">
        <title>Genome assembly of redclaw crayfish (Cherax quadricarinatus) provides insights into its immune adaptation and hypoxia tolerance.</title>
        <authorList>
            <person name="Liu Z."/>
            <person name="Zheng J."/>
            <person name="Li H."/>
            <person name="Fang K."/>
            <person name="Wang S."/>
            <person name="He J."/>
            <person name="Zhou D."/>
            <person name="Weng S."/>
            <person name="Chi M."/>
            <person name="Gu Z."/>
            <person name="He J."/>
            <person name="Li F."/>
            <person name="Wang M."/>
        </authorList>
    </citation>
    <scope>NUCLEOTIDE SEQUENCE [LARGE SCALE GENOMIC DNA]</scope>
    <source>
        <strain evidence="12">ZL_2023a</strain>
    </source>
</reference>
<evidence type="ECO:0000313" key="13">
    <source>
        <dbReference type="Proteomes" id="UP001445076"/>
    </source>
</evidence>
<dbReference type="Gene3D" id="3.30.1640.30">
    <property type="match status" value="1"/>
</dbReference>
<sequence length="369" mass="39440">MCFLVVTVLVVVASLGGSYAQRGAGCRGANSQQGTCGTIGDCPPLFGLLGQLRAGTAPPGALDTLRRAICGYERNFPLVCCTAPGAAGVTPAPGDSSKLPKRCGISGLTDKIIDGVDAPLLAWPWMALLRGKVNGQLVWFCGGVLINDRYVLTAAHCFKSALVTLESVRLGEHTLQQNPDCEKRLCAPTPQDIAVERIISHPDYRKPCSECNDIALLRLAHPAILNPLHVVPICVPVNPQKDLGFSEAQYQGKTAWAAGWGSVSRDSATFVRLNTLQQVQLPIQNLDFCETLRKDYPDNRMVICAGGEGKDTCRGDSGGPLTLTNSDVSRHYVVGITSLGPRECGSSNTQGLYSSVSFYAQWILSNLQP</sequence>
<dbReference type="PANTHER" id="PTHR24256">
    <property type="entry name" value="TRYPTASE-RELATED"/>
    <property type="match status" value="1"/>
</dbReference>
<dbReference type="PRINTS" id="PR00722">
    <property type="entry name" value="CHYMOTRYPSIN"/>
</dbReference>
<evidence type="ECO:0000256" key="2">
    <source>
        <dbReference type="ARBA" id="ARBA00022729"/>
    </source>
</evidence>
<dbReference type="InterPro" id="IPR009003">
    <property type="entry name" value="Peptidase_S1_PA"/>
</dbReference>
<feature type="domain" description="Clip" evidence="11">
    <location>
        <begin position="25"/>
        <end position="81"/>
    </location>
</feature>
<protein>
    <recommendedName>
        <fullName evidence="9">CLIP domain-containing serine protease</fullName>
        <ecNumber evidence="8">3.4.21.-</ecNumber>
    </recommendedName>
</protein>
<evidence type="ECO:0000256" key="9">
    <source>
        <dbReference type="RuleBase" id="RU366078"/>
    </source>
</evidence>
<keyword evidence="6" id="KW-0325">Glycoprotein</keyword>
<evidence type="ECO:0000259" key="11">
    <source>
        <dbReference type="PROSITE" id="PS51888"/>
    </source>
</evidence>
<feature type="chain" id="PRO_5043098354" description="CLIP domain-containing serine protease" evidence="9">
    <location>
        <begin position="21"/>
        <end position="369"/>
    </location>
</feature>
<dbReference type="EC" id="3.4.21.-" evidence="8"/>
<dbReference type="Pfam" id="PF00089">
    <property type="entry name" value="Trypsin"/>
    <property type="match status" value="1"/>
</dbReference>
<keyword evidence="4 8" id="KW-0720">Serine protease</keyword>
<comment type="similarity">
    <text evidence="7 9">Belongs to the peptidase S1 family. CLIP subfamily.</text>
</comment>
<dbReference type="InterPro" id="IPR001314">
    <property type="entry name" value="Peptidase_S1A"/>
</dbReference>
<dbReference type="InterPro" id="IPR043504">
    <property type="entry name" value="Peptidase_S1_PA_chymotrypsin"/>
</dbReference>
<dbReference type="PROSITE" id="PS00134">
    <property type="entry name" value="TRYPSIN_HIS"/>
    <property type="match status" value="1"/>
</dbReference>
<evidence type="ECO:0000313" key="12">
    <source>
        <dbReference type="EMBL" id="KAK8742366.1"/>
    </source>
</evidence>
<comment type="caution">
    <text evidence="12">The sequence shown here is derived from an EMBL/GenBank/DDBJ whole genome shotgun (WGS) entry which is preliminary data.</text>
</comment>
<dbReference type="FunFam" id="2.40.10.10:FF:000028">
    <property type="entry name" value="Serine protease easter"/>
    <property type="match status" value="1"/>
</dbReference>
<comment type="domain">
    <text evidence="9">The clip domain consists of 35-55 residues which are 'knitted' together usually by 3 conserved disulfide bonds forming a clip-like compact structure.</text>
</comment>
<feature type="domain" description="Peptidase S1" evidence="10">
    <location>
        <begin position="112"/>
        <end position="368"/>
    </location>
</feature>
<dbReference type="Pfam" id="PF12032">
    <property type="entry name" value="CLIP"/>
    <property type="match status" value="1"/>
</dbReference>
<evidence type="ECO:0000256" key="1">
    <source>
        <dbReference type="ARBA" id="ARBA00022670"/>
    </source>
</evidence>
<keyword evidence="3 8" id="KW-0378">Hydrolase</keyword>
<dbReference type="PROSITE" id="PS51888">
    <property type="entry name" value="CLIP"/>
    <property type="match status" value="1"/>
</dbReference>
<dbReference type="InterPro" id="IPR038565">
    <property type="entry name" value="CLIP_sf"/>
</dbReference>
<dbReference type="GO" id="GO:0006508">
    <property type="term" value="P:proteolysis"/>
    <property type="evidence" value="ECO:0007669"/>
    <property type="project" value="UniProtKB-KW"/>
</dbReference>
<dbReference type="SMART" id="SM00020">
    <property type="entry name" value="Tryp_SPc"/>
    <property type="match status" value="1"/>
</dbReference>
<evidence type="ECO:0000256" key="3">
    <source>
        <dbReference type="ARBA" id="ARBA00022801"/>
    </source>
</evidence>
<dbReference type="CDD" id="cd00190">
    <property type="entry name" value="Tryp_SPc"/>
    <property type="match status" value="1"/>
</dbReference>
<dbReference type="InterPro" id="IPR022700">
    <property type="entry name" value="CLIP"/>
</dbReference>
<dbReference type="AlphaFoldDB" id="A0AAW0XRD2"/>
<dbReference type="InterPro" id="IPR018114">
    <property type="entry name" value="TRYPSIN_HIS"/>
</dbReference>
<evidence type="ECO:0000256" key="8">
    <source>
        <dbReference type="RuleBase" id="RU363034"/>
    </source>
</evidence>
<dbReference type="InterPro" id="IPR051487">
    <property type="entry name" value="Ser/Thr_Proteases_Immune/Dev"/>
</dbReference>
<proteinExistence type="inferred from homology"/>
<evidence type="ECO:0000256" key="4">
    <source>
        <dbReference type="ARBA" id="ARBA00022825"/>
    </source>
</evidence>
<keyword evidence="5" id="KW-1015">Disulfide bond</keyword>
<name>A0AAW0XRD2_CHEQU</name>
<evidence type="ECO:0000259" key="10">
    <source>
        <dbReference type="PROSITE" id="PS50240"/>
    </source>
</evidence>
<dbReference type="GO" id="GO:0004252">
    <property type="term" value="F:serine-type endopeptidase activity"/>
    <property type="evidence" value="ECO:0007669"/>
    <property type="project" value="UniProtKB-UniRule"/>
</dbReference>
<dbReference type="SUPFAM" id="SSF50494">
    <property type="entry name" value="Trypsin-like serine proteases"/>
    <property type="match status" value="1"/>
</dbReference>
<accession>A0AAW0XRD2</accession>
<dbReference type="InterPro" id="IPR033116">
    <property type="entry name" value="TRYPSIN_SER"/>
</dbReference>
<gene>
    <name evidence="12" type="ORF">OTU49_001831</name>
</gene>
<dbReference type="PROSITE" id="PS00135">
    <property type="entry name" value="TRYPSIN_SER"/>
    <property type="match status" value="1"/>
</dbReference>
<dbReference type="SMART" id="SM00680">
    <property type="entry name" value="CLIP"/>
    <property type="match status" value="1"/>
</dbReference>
<evidence type="ECO:0000256" key="7">
    <source>
        <dbReference type="ARBA" id="ARBA00024195"/>
    </source>
</evidence>
<dbReference type="InterPro" id="IPR001254">
    <property type="entry name" value="Trypsin_dom"/>
</dbReference>
<evidence type="ECO:0000256" key="6">
    <source>
        <dbReference type="ARBA" id="ARBA00023180"/>
    </source>
</evidence>
<keyword evidence="2 9" id="KW-0732">Signal</keyword>
<dbReference type="GO" id="GO:0005576">
    <property type="term" value="C:extracellular region"/>
    <property type="evidence" value="ECO:0007669"/>
    <property type="project" value="UniProtKB-SubCell"/>
</dbReference>
<dbReference type="Gene3D" id="2.40.10.10">
    <property type="entry name" value="Trypsin-like serine proteases"/>
    <property type="match status" value="2"/>
</dbReference>